<keyword evidence="2" id="KW-1185">Reference proteome</keyword>
<dbReference type="EMBL" id="BMAW01045366">
    <property type="protein sequence ID" value="GFS49571.1"/>
    <property type="molecule type" value="Genomic_DNA"/>
</dbReference>
<sequence>MLSVLYSLDNIKELLSFEGLLDIYSRQGPPQTFPIAKSTAERSKSVLNPFSCNVYHLCVGESFPVTPVFQQIGLLARQISSRVTSGYGDS</sequence>
<dbReference type="Proteomes" id="UP000887013">
    <property type="component" value="Unassembled WGS sequence"/>
</dbReference>
<gene>
    <name evidence="1" type="ORF">NPIL_300401</name>
</gene>
<name>A0A8X6JZU9_NEPPI</name>
<organism evidence="1 2">
    <name type="scientific">Nephila pilipes</name>
    <name type="common">Giant wood spider</name>
    <name type="synonym">Nephila maculata</name>
    <dbReference type="NCBI Taxonomy" id="299642"/>
    <lineage>
        <taxon>Eukaryota</taxon>
        <taxon>Metazoa</taxon>
        <taxon>Ecdysozoa</taxon>
        <taxon>Arthropoda</taxon>
        <taxon>Chelicerata</taxon>
        <taxon>Arachnida</taxon>
        <taxon>Araneae</taxon>
        <taxon>Araneomorphae</taxon>
        <taxon>Entelegynae</taxon>
        <taxon>Araneoidea</taxon>
        <taxon>Nephilidae</taxon>
        <taxon>Nephila</taxon>
    </lineage>
</organism>
<comment type="caution">
    <text evidence="1">The sequence shown here is derived from an EMBL/GenBank/DDBJ whole genome shotgun (WGS) entry which is preliminary data.</text>
</comment>
<accession>A0A8X6JZU9</accession>
<dbReference type="AlphaFoldDB" id="A0A8X6JZU9"/>
<protein>
    <submittedName>
        <fullName evidence="1">Uncharacterized protein</fullName>
    </submittedName>
</protein>
<evidence type="ECO:0000313" key="1">
    <source>
        <dbReference type="EMBL" id="GFS49571.1"/>
    </source>
</evidence>
<evidence type="ECO:0000313" key="2">
    <source>
        <dbReference type="Proteomes" id="UP000887013"/>
    </source>
</evidence>
<reference evidence="1" key="1">
    <citation type="submission" date="2020-08" db="EMBL/GenBank/DDBJ databases">
        <title>Multicomponent nature underlies the extraordinary mechanical properties of spider dragline silk.</title>
        <authorList>
            <person name="Kono N."/>
            <person name="Nakamura H."/>
            <person name="Mori M."/>
            <person name="Yoshida Y."/>
            <person name="Ohtoshi R."/>
            <person name="Malay A.D."/>
            <person name="Moran D.A.P."/>
            <person name="Tomita M."/>
            <person name="Numata K."/>
            <person name="Arakawa K."/>
        </authorList>
    </citation>
    <scope>NUCLEOTIDE SEQUENCE</scope>
</reference>
<proteinExistence type="predicted"/>